<feature type="chain" id="PRO_5019821034" evidence="2">
    <location>
        <begin position="21"/>
        <end position="647"/>
    </location>
</feature>
<organism evidence="4">
    <name type="scientific">Rheinheimera sp. BAL341</name>
    <dbReference type="NCBI Taxonomy" id="1708203"/>
    <lineage>
        <taxon>Bacteria</taxon>
        <taxon>Pseudomonadati</taxon>
        <taxon>Pseudomonadota</taxon>
        <taxon>Gammaproteobacteria</taxon>
        <taxon>Chromatiales</taxon>
        <taxon>Chromatiaceae</taxon>
        <taxon>Rheinheimera</taxon>
    </lineage>
</organism>
<dbReference type="PROSITE" id="PS51257">
    <property type="entry name" value="PROKAR_LIPOPROTEIN"/>
    <property type="match status" value="1"/>
</dbReference>
<sequence length="647" mass="73305">MKFYQMLLVLASLLSCSGSAKELPVKAFASAPTIDNLRISPDGTKLSMIQTLDSEKEQLVLVKLFDLQSGEQRFLVKADSRDLTIYSVIWANNKQLLMRARYASHRYGTPVTETRLMIIDIETGKNRSIINGQLQRKLVRPPQFQSNIVDLMPSDEHHFLLALDGFSYGSGTSVVKVNLNGELYEIVAHGREHLYDWIADRQHRPRIAMFRDDTRYEVKEKLGDSTEFRTLWQFDAFSEQEVWPIGFDAAPNILYVSAYHDGRRAIFKTNPAEPKPQLELVKADDNYDVPADISYSWQDNKVIAVGSDYIDPQYQAFQKALDLALPDADNVIVSMSHDQNRYIVESSSGTHAGSYLLGDRKDKSMTFLLHKYSQLDPELMVAKQKIQYQARDGLSIEGYLTTPLGYQQNETAAALPTIIFPHGGPISFDDDGFDYWTQFFANRGFAVLQMNFRGSHGYGFDFKQMGLQGWGLQMQDDVEDGTRWLINQGIADPKRICIVGASYGGYAALMGAVKTPDLYQCAVSFAGVTDVEALVKAQRYYTNYEVVKKQVGDDFKLLEQRSPVNHAAKIKVPVLLIHGTKDRSVRVEQSRDMYKALKRQDKDVQYIELEDGDHYLSTNSHRLQTFQAMDSFLKQHLKAPVQQAAAN</sequence>
<name>A0A486XUM1_9GAMM</name>
<evidence type="ECO:0000256" key="2">
    <source>
        <dbReference type="SAM" id="SignalP"/>
    </source>
</evidence>
<evidence type="ECO:0000313" key="4">
    <source>
        <dbReference type="EMBL" id="VHO05416.1"/>
    </source>
</evidence>
<keyword evidence="1" id="KW-0378">Hydrolase</keyword>
<gene>
    <name evidence="4" type="ORF">BAL341_2499</name>
</gene>
<dbReference type="SUPFAM" id="SSF82171">
    <property type="entry name" value="DPP6 N-terminal domain-like"/>
    <property type="match status" value="1"/>
</dbReference>
<dbReference type="Pfam" id="PF00326">
    <property type="entry name" value="Peptidase_S9"/>
    <property type="match status" value="1"/>
</dbReference>
<dbReference type="Gene3D" id="3.40.50.1820">
    <property type="entry name" value="alpha/beta hydrolase"/>
    <property type="match status" value="1"/>
</dbReference>
<dbReference type="InterPro" id="IPR029058">
    <property type="entry name" value="AB_hydrolase_fold"/>
</dbReference>
<dbReference type="InterPro" id="IPR001375">
    <property type="entry name" value="Peptidase_S9_cat"/>
</dbReference>
<proteinExistence type="predicted"/>
<accession>A0A486XUM1</accession>
<feature type="domain" description="Peptidase S9 prolyl oligopeptidase catalytic" evidence="3">
    <location>
        <begin position="433"/>
        <end position="638"/>
    </location>
</feature>
<evidence type="ECO:0000256" key="1">
    <source>
        <dbReference type="ARBA" id="ARBA00022801"/>
    </source>
</evidence>
<keyword evidence="2" id="KW-0732">Signal</keyword>
<dbReference type="Gene3D" id="2.40.128.660">
    <property type="entry name" value="Uncharacterised protein PF15525, DUF4652"/>
    <property type="match status" value="1"/>
</dbReference>
<evidence type="ECO:0000259" key="3">
    <source>
        <dbReference type="Pfam" id="PF00326"/>
    </source>
</evidence>
<reference evidence="4" key="1">
    <citation type="submission" date="2019-04" db="EMBL/GenBank/DDBJ databases">
        <authorList>
            <person name="Brambilla D."/>
        </authorList>
    </citation>
    <scope>NUCLEOTIDE SEQUENCE</scope>
    <source>
        <strain evidence="4">BAL1</strain>
    </source>
</reference>
<dbReference type="PANTHER" id="PTHR42776:SF27">
    <property type="entry name" value="DIPEPTIDYL PEPTIDASE FAMILY MEMBER 6"/>
    <property type="match status" value="1"/>
</dbReference>
<dbReference type="GO" id="GO:0004252">
    <property type="term" value="F:serine-type endopeptidase activity"/>
    <property type="evidence" value="ECO:0007669"/>
    <property type="project" value="TreeGrafter"/>
</dbReference>
<dbReference type="PANTHER" id="PTHR42776">
    <property type="entry name" value="SERINE PEPTIDASE S9 FAMILY MEMBER"/>
    <property type="match status" value="1"/>
</dbReference>
<dbReference type="EMBL" id="CAAJGR010000121">
    <property type="protein sequence ID" value="VHO05416.1"/>
    <property type="molecule type" value="Genomic_DNA"/>
</dbReference>
<feature type="signal peptide" evidence="2">
    <location>
        <begin position="1"/>
        <end position="20"/>
    </location>
</feature>
<dbReference type="AlphaFoldDB" id="A0A486XUM1"/>
<dbReference type="SUPFAM" id="SSF53474">
    <property type="entry name" value="alpha/beta-Hydrolases"/>
    <property type="match status" value="1"/>
</dbReference>
<protein>
    <submittedName>
        <fullName evidence="4">Prolyl oligopeptidase family protein</fullName>
    </submittedName>
</protein>
<dbReference type="GO" id="GO:0006508">
    <property type="term" value="P:proteolysis"/>
    <property type="evidence" value="ECO:0007669"/>
    <property type="project" value="InterPro"/>
</dbReference>